<dbReference type="SUPFAM" id="SSF144091">
    <property type="entry name" value="Rhomboid-like"/>
    <property type="match status" value="1"/>
</dbReference>
<evidence type="ECO:0000256" key="6">
    <source>
        <dbReference type="SAM" id="Phobius"/>
    </source>
</evidence>
<feature type="transmembrane region" description="Helical" evidence="6">
    <location>
        <begin position="192"/>
        <end position="209"/>
    </location>
</feature>
<evidence type="ECO:0000259" key="7">
    <source>
        <dbReference type="Pfam" id="PF09924"/>
    </source>
</evidence>
<evidence type="ECO:0000313" key="9">
    <source>
        <dbReference type="Proteomes" id="UP001259347"/>
    </source>
</evidence>
<comment type="caution">
    <text evidence="8">The sequence shown here is derived from an EMBL/GenBank/DDBJ whole genome shotgun (WGS) entry which is preliminary data.</text>
</comment>
<feature type="transmembrane region" description="Helical" evidence="6">
    <location>
        <begin position="149"/>
        <end position="166"/>
    </location>
</feature>
<accession>A0ABU1SCE8</accession>
<feature type="transmembrane region" description="Helical" evidence="6">
    <location>
        <begin position="356"/>
        <end position="377"/>
    </location>
</feature>
<feature type="transmembrane region" description="Helical" evidence="6">
    <location>
        <begin position="29"/>
        <end position="48"/>
    </location>
</feature>
<dbReference type="Pfam" id="PF09924">
    <property type="entry name" value="LPG_synthase_C"/>
    <property type="match status" value="1"/>
</dbReference>
<evidence type="ECO:0000256" key="5">
    <source>
        <dbReference type="ARBA" id="ARBA00023136"/>
    </source>
</evidence>
<dbReference type="InterPro" id="IPR024320">
    <property type="entry name" value="LPG_synthase_C"/>
</dbReference>
<proteinExistence type="predicted"/>
<feature type="domain" description="Phosphatidylglycerol lysyltransferase C-terminal" evidence="7">
    <location>
        <begin position="496"/>
        <end position="800"/>
    </location>
</feature>
<feature type="transmembrane region" description="Helical" evidence="6">
    <location>
        <begin position="460"/>
        <end position="480"/>
    </location>
</feature>
<gene>
    <name evidence="8" type="ORF">J2Y69_001830</name>
</gene>
<feature type="transmembrane region" description="Helical" evidence="6">
    <location>
        <begin position="319"/>
        <end position="344"/>
    </location>
</feature>
<reference evidence="8 9" key="1">
    <citation type="submission" date="2023-07" db="EMBL/GenBank/DDBJ databases">
        <title>Sorghum-associated microbial communities from plants grown in Nebraska, USA.</title>
        <authorList>
            <person name="Schachtman D."/>
        </authorList>
    </citation>
    <scope>NUCLEOTIDE SEQUENCE [LARGE SCALE GENOMIC DNA]</scope>
    <source>
        <strain evidence="8 9">2980</strain>
    </source>
</reference>
<feature type="transmembrane region" description="Helical" evidence="6">
    <location>
        <begin position="171"/>
        <end position="186"/>
    </location>
</feature>
<keyword evidence="9" id="KW-1185">Reference proteome</keyword>
<evidence type="ECO:0000256" key="3">
    <source>
        <dbReference type="ARBA" id="ARBA00022692"/>
    </source>
</evidence>
<evidence type="ECO:0000256" key="2">
    <source>
        <dbReference type="ARBA" id="ARBA00022475"/>
    </source>
</evidence>
<keyword evidence="3 6" id="KW-0812">Transmembrane</keyword>
<dbReference type="InterPro" id="IPR051211">
    <property type="entry name" value="PG_lysyltransferase"/>
</dbReference>
<feature type="transmembrane region" description="Helical" evidence="6">
    <location>
        <begin position="229"/>
        <end position="249"/>
    </location>
</feature>
<feature type="transmembrane region" description="Helical" evidence="6">
    <location>
        <begin position="295"/>
        <end position="312"/>
    </location>
</feature>
<dbReference type="InterPro" id="IPR035952">
    <property type="entry name" value="Rhomboid-like_sf"/>
</dbReference>
<evidence type="ECO:0000313" key="8">
    <source>
        <dbReference type="EMBL" id="MDR6867229.1"/>
    </source>
</evidence>
<dbReference type="PANTHER" id="PTHR34697">
    <property type="entry name" value="PHOSPHATIDYLGLYCEROL LYSYLTRANSFERASE"/>
    <property type="match status" value="1"/>
</dbReference>
<organism evidence="8 9">
    <name type="scientific">Microbacterium resistens</name>
    <dbReference type="NCBI Taxonomy" id="156977"/>
    <lineage>
        <taxon>Bacteria</taxon>
        <taxon>Bacillati</taxon>
        <taxon>Actinomycetota</taxon>
        <taxon>Actinomycetes</taxon>
        <taxon>Micrococcales</taxon>
        <taxon>Microbacteriaceae</taxon>
        <taxon>Microbacterium</taxon>
    </lineage>
</organism>
<evidence type="ECO:0000256" key="1">
    <source>
        <dbReference type="ARBA" id="ARBA00004651"/>
    </source>
</evidence>
<dbReference type="PANTHER" id="PTHR34697:SF2">
    <property type="entry name" value="PHOSPHATIDYLGLYCEROL LYSYLTRANSFERASE"/>
    <property type="match status" value="1"/>
</dbReference>
<sequence length="834" mass="89319">MTTDAPTAEPGTKVARPAAIVRYLRTHPFSVALSLVLLGTGVGFGTLWGNVPFDLAASPLTTIDAGAWWTPLTALLVPDSAVEAVLTIALILTVMAYAERMLGTVRSILAFVVTGVLGVLIGIGVEALLSSGDLLWGLTLESGFVLDPAAGVVGVIMAGSAFAPALFRRRIRIIGFAVILMFTLYAGDADSLYRLVSAVLGIVLGLILARDVPHAAWHRSSYGETRTIVAAMVAVTGLGPLIVLLSGVANGPLALVVAGFQGVDANEIFDRCAAEFTDRCTSDVARALTDGPGPFLLSLMPLLLSLIAAWGLRVGRHAAWILAIAVNAAIGVVTAVSLGAGELFNVETVQAIGVEYVIWAVVAVLVPVSVIVLLVITRHRFRVRAPRAAVLRFALIVGAAFVILAGAYVLIVMLSPDDVFLIPVEPGDDLLDALRRFLPAGLLQPVPTPVAPLEGVALFAHQWVGVIFWVVFIIAMLMLYRATIVHRNPESEARFRELLRTGGGGTLGFMGTWPGNDYWFSADGTGAIAYRVINGVALTMSDPVCADEHAAATIRGFVDHCDSQGWTPVFYSFHEKHLPVFQGFGWQYMSVGEETVIPLSNFELAGKPWAKVRQAYNKGEREGITTLWSTWDDLPASIAADISAISEQWVSEKELPEMGFTLGGMEELKDPEVALYLAFGKDGGLQAITSWLPSWSDGKVTGWTIDFMRRGDESTSGIMEFVIASAAFRMKEQGVEVMSLSGAPLAEKPLAPGEAAPDPTVMTRLLSWLGKVLEPAYGFTSLFRFKSKFNPEYQTIYMAYADPAQLATIGLAIGNAYLPEVSPKEYIALVKTLT</sequence>
<evidence type="ECO:0000256" key="4">
    <source>
        <dbReference type="ARBA" id="ARBA00022989"/>
    </source>
</evidence>
<feature type="transmembrane region" description="Helical" evidence="6">
    <location>
        <begin position="108"/>
        <end position="129"/>
    </location>
</feature>
<keyword evidence="5 6" id="KW-0472">Membrane</keyword>
<dbReference type="Proteomes" id="UP001259347">
    <property type="component" value="Unassembled WGS sequence"/>
</dbReference>
<protein>
    <submittedName>
        <fullName evidence="8">Lysylphosphatidylglycerol synthetase-like protein (DUF2156 family)</fullName>
    </submittedName>
</protein>
<comment type="subcellular location">
    <subcellularLocation>
        <location evidence="1">Cell membrane</location>
        <topology evidence="1">Multi-pass membrane protein</topology>
    </subcellularLocation>
</comment>
<keyword evidence="4 6" id="KW-1133">Transmembrane helix</keyword>
<name>A0ABU1SCE8_9MICO</name>
<keyword evidence="2" id="KW-1003">Cell membrane</keyword>
<dbReference type="EMBL" id="JAVDUM010000007">
    <property type="protein sequence ID" value="MDR6867229.1"/>
    <property type="molecule type" value="Genomic_DNA"/>
</dbReference>
<feature type="transmembrane region" description="Helical" evidence="6">
    <location>
        <begin position="68"/>
        <end position="96"/>
    </location>
</feature>
<dbReference type="RefSeq" id="WP_310019828.1">
    <property type="nucleotide sequence ID" value="NZ_JAVDUM010000007.1"/>
</dbReference>
<feature type="transmembrane region" description="Helical" evidence="6">
    <location>
        <begin position="389"/>
        <end position="411"/>
    </location>
</feature>